<evidence type="ECO:0000313" key="1">
    <source>
        <dbReference type="EMBL" id="MCU5779650.1"/>
    </source>
</evidence>
<dbReference type="EMBL" id="JAODIM010000043">
    <property type="protein sequence ID" value="MCU5779650.1"/>
    <property type="molecule type" value="Genomic_DNA"/>
</dbReference>
<name>A0A9J6PQD5_9GAMM</name>
<dbReference type="Proteomes" id="UP001064262">
    <property type="component" value="Unassembled WGS sequence"/>
</dbReference>
<evidence type="ECO:0000313" key="2">
    <source>
        <dbReference type="Proteomes" id="UP001064262"/>
    </source>
</evidence>
<protein>
    <submittedName>
        <fullName evidence="1">Uncharacterized protein</fullName>
    </submittedName>
</protein>
<accession>A0A9J6PQD5</accession>
<gene>
    <name evidence="1" type="ORF">N5923_19365</name>
</gene>
<proteinExistence type="predicted"/>
<keyword evidence="2" id="KW-1185">Reference proteome</keyword>
<reference evidence="1" key="1">
    <citation type="submission" date="2022-09" db="EMBL/GenBank/DDBJ databases">
        <title>Winslowiella arboricola sp. nov., isolated from bleeding cankers on broadleaf hosts.</title>
        <authorList>
            <person name="Brady C."/>
            <person name="Kaur S."/>
            <person name="Crampton B."/>
            <person name="Maddock D."/>
            <person name="Arnold D."/>
            <person name="Denman S."/>
        </authorList>
    </citation>
    <scope>NUCLEOTIDE SEQUENCE</scope>
    <source>
        <strain evidence="1">BAC 15a-03b</strain>
    </source>
</reference>
<dbReference type="RefSeq" id="WP_267144741.1">
    <property type="nucleotide sequence ID" value="NZ_JAODIL010000082.1"/>
</dbReference>
<dbReference type="AlphaFoldDB" id="A0A9J6PQD5"/>
<comment type="caution">
    <text evidence="1">The sequence shown here is derived from an EMBL/GenBank/DDBJ whole genome shotgun (WGS) entry which is preliminary data.</text>
</comment>
<sequence length="133" mass="15483">MSEQIIDTSGWPLVHYVMPESVPDSLAEHHIAALQAVLDRQQPFVLIFSGVELPKNSALFFRLYKAWGSRTREAQQRYCRGAVRVEPDEAKRRSFWRQALRYLTTRTIPYPYKVVASHAEAEQQAQCWLQDTF</sequence>
<organism evidence="1 2">
    <name type="scientific">Winslowiella arboricola</name>
    <dbReference type="NCBI Taxonomy" id="2978220"/>
    <lineage>
        <taxon>Bacteria</taxon>
        <taxon>Pseudomonadati</taxon>
        <taxon>Pseudomonadota</taxon>
        <taxon>Gammaproteobacteria</taxon>
        <taxon>Enterobacterales</taxon>
        <taxon>Erwiniaceae</taxon>
        <taxon>Winslowiella</taxon>
    </lineage>
</organism>